<organism evidence="6">
    <name type="scientific">Alternaria sp. 4 SD-2012</name>
    <dbReference type="NCBI Taxonomy" id="1223650"/>
    <lineage>
        <taxon>Eukaryota</taxon>
        <taxon>Fungi</taxon>
        <taxon>Dikarya</taxon>
        <taxon>Ascomycota</taxon>
        <taxon>Pezizomycotina</taxon>
        <taxon>Dothideomycetes</taxon>
        <taxon>Pleosporomycetidae</taxon>
        <taxon>Pleosporales</taxon>
        <taxon>Pleosporineae</taxon>
        <taxon>Pleosporaceae</taxon>
        <taxon>Alternaria</taxon>
    </lineage>
</organism>
<dbReference type="PANTHER" id="PTHR43775">
    <property type="entry name" value="FATTY ACID SYNTHASE"/>
    <property type="match status" value="1"/>
</dbReference>
<name>J7H7W3_9PLEO</name>
<dbReference type="Gene3D" id="3.40.47.10">
    <property type="match status" value="1"/>
</dbReference>
<keyword evidence="3" id="KW-0808">Transferase</keyword>
<dbReference type="SUPFAM" id="SSF53901">
    <property type="entry name" value="Thiolase-like"/>
    <property type="match status" value="1"/>
</dbReference>
<evidence type="ECO:0000256" key="4">
    <source>
        <dbReference type="SAM" id="Phobius"/>
    </source>
</evidence>
<dbReference type="PROSITE" id="PS00606">
    <property type="entry name" value="KS3_1"/>
    <property type="match status" value="1"/>
</dbReference>
<dbReference type="GO" id="GO:0006633">
    <property type="term" value="P:fatty acid biosynthetic process"/>
    <property type="evidence" value="ECO:0007669"/>
    <property type="project" value="InterPro"/>
</dbReference>
<dbReference type="AlphaFoldDB" id="J7H7W3"/>
<dbReference type="PANTHER" id="PTHR43775:SF37">
    <property type="entry name" value="SI:DKEY-61P9.11"/>
    <property type="match status" value="1"/>
</dbReference>
<accession>J7H7W3</accession>
<evidence type="ECO:0000256" key="2">
    <source>
        <dbReference type="ARBA" id="ARBA00022553"/>
    </source>
</evidence>
<dbReference type="GO" id="GO:0044550">
    <property type="term" value="P:secondary metabolite biosynthetic process"/>
    <property type="evidence" value="ECO:0007669"/>
    <property type="project" value="TreeGrafter"/>
</dbReference>
<sequence>FDTILLLRTTGVQVGIRCRHTPSTELERIATFYGQAADDGREINAADNIDTYFITCGVRAFAPCLINYYFLFSGQSNCILPACSTSLGAVQLFCTSLWAGDCDTACAGGLKVHTNPDIFTGLSQGRFMAKTTCCKTYYQRCATVTALVMIVAVSLFSAMMMPLRTRTTSLAAFSWPQPSTMEKLCLSLTTSPEPRTTCTKRSYPRLVSTHLTSA</sequence>
<keyword evidence="2" id="KW-0597">Phosphoprotein</keyword>
<evidence type="ECO:0000313" key="6">
    <source>
        <dbReference type="EMBL" id="AFP95907.1"/>
    </source>
</evidence>
<dbReference type="GO" id="GO:0004315">
    <property type="term" value="F:3-oxoacyl-[acyl-carrier-protein] synthase activity"/>
    <property type="evidence" value="ECO:0007669"/>
    <property type="project" value="InterPro"/>
</dbReference>
<reference evidence="6" key="1">
    <citation type="submission" date="2012-06" db="EMBL/GenBank/DDBJ databases">
        <title>Fungal endophytes of Catharanthus roseus: isolation, identification, diversity of complex biosynthesis genes and associated antimicrobial activities.</title>
        <authorList>
            <person name="Dasari S."/>
            <person name="Miller K.I."/>
            <person name="Neilan B.A."/>
        </authorList>
    </citation>
    <scope>NUCLEOTIDE SEQUENCE</scope>
    <source>
        <strain evidence="6">F15</strain>
    </source>
</reference>
<dbReference type="InterPro" id="IPR014030">
    <property type="entry name" value="Ketoacyl_synth_N"/>
</dbReference>
<keyword evidence="1" id="KW-0596">Phosphopantetheine</keyword>
<dbReference type="InterPro" id="IPR016039">
    <property type="entry name" value="Thiolase-like"/>
</dbReference>
<feature type="transmembrane region" description="Helical" evidence="4">
    <location>
        <begin position="137"/>
        <end position="156"/>
    </location>
</feature>
<evidence type="ECO:0000256" key="3">
    <source>
        <dbReference type="ARBA" id="ARBA00022679"/>
    </source>
</evidence>
<feature type="non-terminal residue" evidence="6">
    <location>
        <position position="1"/>
    </location>
</feature>
<proteinExistence type="predicted"/>
<dbReference type="InterPro" id="IPR050091">
    <property type="entry name" value="PKS_NRPS_Biosynth_Enz"/>
</dbReference>
<feature type="domain" description="Beta-ketoacyl synthase-like N-terminal" evidence="5">
    <location>
        <begin position="28"/>
        <end position="137"/>
    </location>
</feature>
<dbReference type="Pfam" id="PF00109">
    <property type="entry name" value="ketoacyl-synt"/>
    <property type="match status" value="1"/>
</dbReference>
<evidence type="ECO:0000256" key="1">
    <source>
        <dbReference type="ARBA" id="ARBA00022450"/>
    </source>
</evidence>
<evidence type="ECO:0000259" key="5">
    <source>
        <dbReference type="Pfam" id="PF00109"/>
    </source>
</evidence>
<keyword evidence="4" id="KW-1133">Transmembrane helix</keyword>
<protein>
    <submittedName>
        <fullName evidence="6">Polyketide synthase</fullName>
    </submittedName>
</protein>
<keyword evidence="4" id="KW-0472">Membrane</keyword>
<dbReference type="InterPro" id="IPR018201">
    <property type="entry name" value="Ketoacyl_synth_AS"/>
</dbReference>
<feature type="non-terminal residue" evidence="6">
    <location>
        <position position="214"/>
    </location>
</feature>
<dbReference type="GO" id="GO:0004312">
    <property type="term" value="F:fatty acid synthase activity"/>
    <property type="evidence" value="ECO:0007669"/>
    <property type="project" value="TreeGrafter"/>
</dbReference>
<dbReference type="EMBL" id="JX144682">
    <property type="protein sequence ID" value="AFP95907.1"/>
    <property type="molecule type" value="Genomic_DNA"/>
</dbReference>
<keyword evidence="4" id="KW-0812">Transmembrane</keyword>